<name>A0A516H6V9_9PROT</name>
<dbReference type="InterPro" id="IPR029033">
    <property type="entry name" value="His_PPase_superfam"/>
</dbReference>
<reference evidence="2 3" key="1">
    <citation type="submission" date="2019-07" db="EMBL/GenBank/DDBJ databases">
        <title>Genome sequencing for Ferrovibrio sp. K5.</title>
        <authorList>
            <person name="Park S.-J."/>
        </authorList>
    </citation>
    <scope>NUCLEOTIDE SEQUENCE [LARGE SCALE GENOMIC DNA]</scope>
    <source>
        <strain evidence="2 3">K5</strain>
    </source>
</reference>
<dbReference type="Gene3D" id="3.40.50.1240">
    <property type="entry name" value="Phosphoglycerate mutase-like"/>
    <property type="match status" value="1"/>
</dbReference>
<sequence>MTRNLVLLRHGATDWNAAGRLQGRADITLSDAGRAAFAGYSVPSTYLARQWYVSPLRRAQETAALLGLKPRIEPALIEMDWGQYEGRTLPELRDAYGNAFTANEDRGLDLQPPGGESPRQVQQRLLPWLRSLPADAGAVAHKGVIRAILALAFDWPMLGRAPVKLDWHCLQEFSITEDGRPTLVAANIPLER</sequence>
<dbReference type="CDD" id="cd07067">
    <property type="entry name" value="HP_PGM_like"/>
    <property type="match status" value="1"/>
</dbReference>
<dbReference type="RefSeq" id="WP_144258457.1">
    <property type="nucleotide sequence ID" value="NZ_CP041636.1"/>
</dbReference>
<dbReference type="PIRSF" id="PIRSF000709">
    <property type="entry name" value="6PFK_2-Ptase"/>
    <property type="match status" value="1"/>
</dbReference>
<dbReference type="PANTHER" id="PTHR48100">
    <property type="entry name" value="BROAD-SPECIFICITY PHOSPHATASE YOR283W-RELATED"/>
    <property type="match status" value="1"/>
</dbReference>
<organism evidence="2 3">
    <name type="scientific">Ferrovibrio terrae</name>
    <dbReference type="NCBI Taxonomy" id="2594003"/>
    <lineage>
        <taxon>Bacteria</taxon>
        <taxon>Pseudomonadati</taxon>
        <taxon>Pseudomonadota</taxon>
        <taxon>Alphaproteobacteria</taxon>
        <taxon>Rhodospirillales</taxon>
        <taxon>Rhodospirillaceae</taxon>
        <taxon>Ferrovibrio</taxon>
    </lineage>
</organism>
<dbReference type="Pfam" id="PF00300">
    <property type="entry name" value="His_Phos_1"/>
    <property type="match status" value="1"/>
</dbReference>
<dbReference type="GO" id="GO:0005737">
    <property type="term" value="C:cytoplasm"/>
    <property type="evidence" value="ECO:0007669"/>
    <property type="project" value="TreeGrafter"/>
</dbReference>
<gene>
    <name evidence="2" type="ORF">FNB15_20260</name>
</gene>
<dbReference type="InterPro" id="IPR050275">
    <property type="entry name" value="PGM_Phosphatase"/>
</dbReference>
<dbReference type="EMBL" id="CP041636">
    <property type="protein sequence ID" value="QDO99461.1"/>
    <property type="molecule type" value="Genomic_DNA"/>
</dbReference>
<evidence type="ECO:0000256" key="1">
    <source>
        <dbReference type="PIRSR" id="PIRSR613078-2"/>
    </source>
</evidence>
<feature type="binding site" evidence="1">
    <location>
        <position position="58"/>
    </location>
    <ligand>
        <name>substrate</name>
    </ligand>
</feature>
<evidence type="ECO:0000313" key="2">
    <source>
        <dbReference type="EMBL" id="QDO99461.1"/>
    </source>
</evidence>
<keyword evidence="3" id="KW-1185">Reference proteome</keyword>
<dbReference type="OrthoDB" id="9781415at2"/>
<dbReference type="PANTHER" id="PTHR48100:SF1">
    <property type="entry name" value="HISTIDINE PHOSPHATASE FAMILY PROTEIN-RELATED"/>
    <property type="match status" value="1"/>
</dbReference>
<accession>A0A516H6V9</accession>
<proteinExistence type="predicted"/>
<dbReference type="AlphaFoldDB" id="A0A516H6V9"/>
<feature type="binding site" evidence="1">
    <location>
        <begin position="9"/>
        <end position="16"/>
    </location>
    <ligand>
        <name>substrate</name>
    </ligand>
</feature>
<dbReference type="GO" id="GO:0016791">
    <property type="term" value="F:phosphatase activity"/>
    <property type="evidence" value="ECO:0007669"/>
    <property type="project" value="TreeGrafter"/>
</dbReference>
<dbReference type="SMART" id="SM00855">
    <property type="entry name" value="PGAM"/>
    <property type="match status" value="1"/>
</dbReference>
<protein>
    <submittedName>
        <fullName evidence="2">Histidine phosphatase family protein</fullName>
    </submittedName>
</protein>
<evidence type="ECO:0000313" key="3">
    <source>
        <dbReference type="Proteomes" id="UP000317496"/>
    </source>
</evidence>
<dbReference type="Proteomes" id="UP000317496">
    <property type="component" value="Chromosome"/>
</dbReference>
<dbReference type="SUPFAM" id="SSF53254">
    <property type="entry name" value="Phosphoglycerate mutase-like"/>
    <property type="match status" value="1"/>
</dbReference>
<dbReference type="InterPro" id="IPR013078">
    <property type="entry name" value="His_Pase_superF_clade-1"/>
</dbReference>
<dbReference type="KEGG" id="fer:FNB15_20260"/>